<protein>
    <submittedName>
        <fullName evidence="2">Uncharacterized protein</fullName>
    </submittedName>
</protein>
<comment type="caution">
    <text evidence="2">The sequence shown here is derived from an EMBL/GenBank/DDBJ whole genome shotgun (WGS) entry which is preliminary data.</text>
</comment>
<dbReference type="Proteomes" id="UP001634394">
    <property type="component" value="Unassembled WGS sequence"/>
</dbReference>
<sequence length="136" mass="15624">MLAIVLFAYREVPYVETGFAPFEMLHGWLIMGTMQILQCLFTGEEDVMKSTVEYVVKMYEKLADTGALAKDNLLDRQKKIKALYDRHTKTRNFGPGDEVLIILSSTLPKMKTQRQGSYRVVRKENDVNYQVSVPGR</sequence>
<proteinExistence type="predicted"/>
<gene>
    <name evidence="1" type="ORF">ACJMK2_042933</name>
    <name evidence="2" type="ORF">ACJMK2_042974</name>
</gene>
<organism evidence="2 3">
    <name type="scientific">Sinanodonta woodiana</name>
    <name type="common">Chinese pond mussel</name>
    <name type="synonym">Anodonta woodiana</name>
    <dbReference type="NCBI Taxonomy" id="1069815"/>
    <lineage>
        <taxon>Eukaryota</taxon>
        <taxon>Metazoa</taxon>
        <taxon>Spiralia</taxon>
        <taxon>Lophotrochozoa</taxon>
        <taxon>Mollusca</taxon>
        <taxon>Bivalvia</taxon>
        <taxon>Autobranchia</taxon>
        <taxon>Heteroconchia</taxon>
        <taxon>Palaeoheterodonta</taxon>
        <taxon>Unionida</taxon>
        <taxon>Unionoidea</taxon>
        <taxon>Unionidae</taxon>
        <taxon>Unioninae</taxon>
        <taxon>Sinanodonta</taxon>
    </lineage>
</organism>
<evidence type="ECO:0000313" key="2">
    <source>
        <dbReference type="EMBL" id="KAL3865600.1"/>
    </source>
</evidence>
<name>A0ABD3VZ35_SINWO</name>
<dbReference type="EMBL" id="JBJQND010000009">
    <property type="protein sequence ID" value="KAL3865600.1"/>
    <property type="molecule type" value="Genomic_DNA"/>
</dbReference>
<evidence type="ECO:0000313" key="3">
    <source>
        <dbReference type="Proteomes" id="UP001634394"/>
    </source>
</evidence>
<accession>A0ABD3VZ35</accession>
<dbReference type="EMBL" id="JBJQND010000009">
    <property type="protein sequence ID" value="KAL3865557.1"/>
    <property type="molecule type" value="Genomic_DNA"/>
</dbReference>
<keyword evidence="3" id="KW-1185">Reference proteome</keyword>
<dbReference type="AlphaFoldDB" id="A0ABD3VZ35"/>
<evidence type="ECO:0000313" key="1">
    <source>
        <dbReference type="EMBL" id="KAL3865557.1"/>
    </source>
</evidence>
<reference evidence="2 3" key="1">
    <citation type="submission" date="2024-11" db="EMBL/GenBank/DDBJ databases">
        <title>Chromosome-level genome assembly of the freshwater bivalve Anodonta woodiana.</title>
        <authorList>
            <person name="Chen X."/>
        </authorList>
    </citation>
    <scope>NUCLEOTIDE SEQUENCE [LARGE SCALE GENOMIC DNA]</scope>
    <source>
        <strain evidence="2">MN2024</strain>
        <tissue evidence="2">Gills</tissue>
    </source>
</reference>